<dbReference type="SUPFAM" id="SSF51445">
    <property type="entry name" value="(Trans)glycosidases"/>
    <property type="match status" value="1"/>
</dbReference>
<evidence type="ECO:0000259" key="1">
    <source>
        <dbReference type="PROSITE" id="PS51910"/>
    </source>
</evidence>
<evidence type="ECO:0000313" key="2">
    <source>
        <dbReference type="EMBL" id="SUY92934.1"/>
    </source>
</evidence>
<dbReference type="PANTHER" id="PTHR42976:SF1">
    <property type="entry name" value="GH18 DOMAIN-CONTAINING PROTEIN-RELATED"/>
    <property type="match status" value="1"/>
</dbReference>
<dbReference type="AlphaFoldDB" id="A0A381KNH8"/>
<dbReference type="InterPro" id="IPR017853">
    <property type="entry name" value="GH"/>
</dbReference>
<dbReference type="InterPro" id="IPR001223">
    <property type="entry name" value="Glyco_hydro18_cat"/>
</dbReference>
<accession>A0A381KNH8</accession>
<evidence type="ECO:0000313" key="3">
    <source>
        <dbReference type="Proteomes" id="UP000255528"/>
    </source>
</evidence>
<dbReference type="EMBL" id="UIGI01000002">
    <property type="protein sequence ID" value="SUY92934.1"/>
    <property type="molecule type" value="Genomic_DNA"/>
</dbReference>
<dbReference type="InterPro" id="IPR052750">
    <property type="entry name" value="GH18_Chitinase"/>
</dbReference>
<protein>
    <submittedName>
        <fullName evidence="2">Probable bifunctional chitinase/lysozyme</fullName>
    </submittedName>
</protein>
<dbReference type="GO" id="GO:0005975">
    <property type="term" value="P:carbohydrate metabolic process"/>
    <property type="evidence" value="ECO:0007669"/>
    <property type="project" value="InterPro"/>
</dbReference>
<name>A0A381KNH8_9ENTR</name>
<dbReference type="RefSeq" id="WP_115632147.1">
    <property type="nucleotide sequence ID" value="NZ_UIGI01000002.1"/>
</dbReference>
<reference evidence="2 3" key="1">
    <citation type="submission" date="2018-06" db="EMBL/GenBank/DDBJ databases">
        <authorList>
            <consortium name="Pathogen Informatics"/>
            <person name="Doyle S."/>
        </authorList>
    </citation>
    <scope>NUCLEOTIDE SEQUENCE [LARGE SCALE GENOMIC DNA]</scope>
    <source>
        <strain evidence="2 3">NCTC12119</strain>
    </source>
</reference>
<sequence>MSNLYTPYIDVTINAEWSDWENHPQGRPNPIYYERALKWKVDGLVFGFLTLEESSKTPCWAASSAMPLDWAVPLAQELNSAGLRVIISFGGASNSDISTHFNATELEEIYVSTIELYGASGLDFDLENSLYDAAKICLALKNVAIRKPHVAISFTLPTLPTGLNQSGVDILKLAKKEGIEYGVNGMAMDYGDPYNNPDTATDMGKAAVDAALSISRQLAPIYPALNTAELLAKVAITPMIGLNDDGSMFKLDDINTLTRFAQINPLKFIGIWSFNRDNPSGYTYVDLETSSNPEQKVPGEYSELFISGLTAISKSNARPHSGRAYFQLHPGTKNRR</sequence>
<dbReference type="PROSITE" id="PS51910">
    <property type="entry name" value="GH18_2"/>
    <property type="match status" value="1"/>
</dbReference>
<dbReference type="PANTHER" id="PTHR42976">
    <property type="entry name" value="BIFUNCTIONAL CHITINASE/LYSOZYME-RELATED"/>
    <property type="match status" value="1"/>
</dbReference>
<dbReference type="Proteomes" id="UP000255528">
    <property type="component" value="Unassembled WGS sequence"/>
</dbReference>
<dbReference type="Gene3D" id="3.20.20.80">
    <property type="entry name" value="Glycosidases"/>
    <property type="match status" value="1"/>
</dbReference>
<feature type="domain" description="GH18" evidence="1">
    <location>
        <begin position="11"/>
        <end position="295"/>
    </location>
</feature>
<gene>
    <name evidence="2" type="primary">chiA_1</name>
    <name evidence="2" type="ORF">NCTC12119_04964</name>
</gene>
<organism evidence="2 3">
    <name type="scientific">Buttiauxella agrestis</name>
    <dbReference type="NCBI Taxonomy" id="82977"/>
    <lineage>
        <taxon>Bacteria</taxon>
        <taxon>Pseudomonadati</taxon>
        <taxon>Pseudomonadota</taxon>
        <taxon>Gammaproteobacteria</taxon>
        <taxon>Enterobacterales</taxon>
        <taxon>Enterobacteriaceae</taxon>
        <taxon>Buttiauxella</taxon>
    </lineage>
</organism>
<dbReference type="CDD" id="cd06543">
    <property type="entry name" value="GH18_PF-ChiA-like"/>
    <property type="match status" value="1"/>
</dbReference>
<proteinExistence type="predicted"/>